<dbReference type="Proteomes" id="UP001272137">
    <property type="component" value="Unassembled WGS sequence"/>
</dbReference>
<reference evidence="1" key="1">
    <citation type="submission" date="2018-08" db="EMBL/GenBank/DDBJ databases">
        <title>Identification of Burkholderia cepacia strains that express a Burkholderia pseudomallei-like capsular polysaccharide.</title>
        <authorList>
            <person name="Burtnick M.N."/>
            <person name="Vongsouvath M."/>
            <person name="Newton P."/>
            <person name="Wuthiekanun V."/>
            <person name="Limmathurotsakul D."/>
            <person name="Brett P.J."/>
            <person name="Chantratita N."/>
            <person name="Dance D.A."/>
        </authorList>
    </citation>
    <scope>NUCLEOTIDE SEQUENCE</scope>
    <source>
        <strain evidence="1">SBXCC001</strain>
    </source>
</reference>
<proteinExistence type="predicted"/>
<comment type="caution">
    <text evidence="1">The sequence shown here is derived from an EMBL/GenBank/DDBJ whole genome shotgun (WGS) entry which is preliminary data.</text>
</comment>
<dbReference type="EMBL" id="QXCT01000001">
    <property type="protein sequence ID" value="MDW9251994.1"/>
    <property type="molecule type" value="Genomic_DNA"/>
</dbReference>
<name>A0AAW9CW44_BURTH</name>
<evidence type="ECO:0000313" key="1">
    <source>
        <dbReference type="EMBL" id="MDW9251994.1"/>
    </source>
</evidence>
<accession>A0AAW9CW44</accession>
<sequence length="102" mass="11061">MPIAYANAAHAPAIANRSSAARWSGVIGSERRRSTKAGRRACRCALFGCPTLLGRDPLVRLGCSETGALDVRRIGVRAPDPHRVSKTTFHRAAMCRCLRFLA</sequence>
<gene>
    <name evidence="1" type="ORF">C7S16_5747</name>
</gene>
<evidence type="ECO:0000313" key="2">
    <source>
        <dbReference type="Proteomes" id="UP001272137"/>
    </source>
</evidence>
<dbReference type="AlphaFoldDB" id="A0AAW9CW44"/>
<organism evidence="1 2">
    <name type="scientific">Burkholderia thailandensis</name>
    <dbReference type="NCBI Taxonomy" id="57975"/>
    <lineage>
        <taxon>Bacteria</taxon>
        <taxon>Pseudomonadati</taxon>
        <taxon>Pseudomonadota</taxon>
        <taxon>Betaproteobacteria</taxon>
        <taxon>Burkholderiales</taxon>
        <taxon>Burkholderiaceae</taxon>
        <taxon>Burkholderia</taxon>
        <taxon>pseudomallei group</taxon>
    </lineage>
</organism>
<protein>
    <submittedName>
        <fullName evidence="1">Uncharacterized protein</fullName>
    </submittedName>
</protein>